<dbReference type="Pfam" id="PF16200">
    <property type="entry name" value="Band_7_C"/>
    <property type="match status" value="2"/>
</dbReference>
<evidence type="ECO:0000256" key="4">
    <source>
        <dbReference type="SAM" id="MobiDB-lite"/>
    </source>
</evidence>
<feature type="domain" description="Band 7" evidence="5">
    <location>
        <begin position="33"/>
        <end position="192"/>
    </location>
</feature>
<dbReference type="InterPro" id="IPR001107">
    <property type="entry name" value="Band_7"/>
</dbReference>
<dbReference type="InterPro" id="IPR001972">
    <property type="entry name" value="Stomatin_HflK_fam"/>
</dbReference>
<keyword evidence="7" id="KW-1185">Reference proteome</keyword>
<comment type="caution">
    <text evidence="6">The sequence shown here is derived from an EMBL/GenBank/DDBJ whole genome shotgun (WGS) entry which is preliminary data.</text>
</comment>
<dbReference type="InterPro" id="IPR032435">
    <property type="entry name" value="STML2-like_C"/>
</dbReference>
<keyword evidence="3" id="KW-0496">Mitochondrion</keyword>
<dbReference type="EMBL" id="JAGKQM010000002">
    <property type="protein sequence ID" value="KAH0937713.1"/>
    <property type="molecule type" value="Genomic_DNA"/>
</dbReference>
<feature type="compositionally biased region" description="Basic and acidic residues" evidence="4">
    <location>
        <begin position="685"/>
        <end position="742"/>
    </location>
</feature>
<feature type="domain" description="Band 7" evidence="5">
    <location>
        <begin position="261"/>
        <end position="474"/>
    </location>
</feature>
<evidence type="ECO:0000313" key="6">
    <source>
        <dbReference type="EMBL" id="KAH0937713.1"/>
    </source>
</evidence>
<dbReference type="SMART" id="SM00244">
    <property type="entry name" value="PHB"/>
    <property type="match status" value="2"/>
</dbReference>
<feature type="region of interest" description="Disordered" evidence="4">
    <location>
        <begin position="685"/>
        <end position="786"/>
    </location>
</feature>
<protein>
    <recommendedName>
        <fullName evidence="5">Band 7 domain-containing protein</fullName>
    </recommendedName>
</protein>
<evidence type="ECO:0000313" key="7">
    <source>
        <dbReference type="Proteomes" id="UP000824890"/>
    </source>
</evidence>
<dbReference type="Proteomes" id="UP000824890">
    <property type="component" value="Unassembled WGS sequence"/>
</dbReference>
<dbReference type="PANTHER" id="PTHR43327:SF40">
    <property type="entry name" value="GENOME ASSEMBLY, CHROMOSOME: A02"/>
    <property type="match status" value="1"/>
</dbReference>
<dbReference type="PRINTS" id="PR00721">
    <property type="entry name" value="STOMATIN"/>
</dbReference>
<name>A0ABQ8E8H2_BRANA</name>
<comment type="similarity">
    <text evidence="2">Belongs to the band 7/mec-2 family.</text>
</comment>
<evidence type="ECO:0000256" key="1">
    <source>
        <dbReference type="ARBA" id="ARBA00004173"/>
    </source>
</evidence>
<gene>
    <name evidence="6" type="ORF">HID58_005174</name>
</gene>
<comment type="subcellular location">
    <subcellularLocation>
        <location evidence="1">Mitochondrion</location>
    </subcellularLocation>
</comment>
<dbReference type="Gene3D" id="3.30.479.30">
    <property type="entry name" value="Band 7 domain"/>
    <property type="match status" value="2"/>
</dbReference>
<organism evidence="6 7">
    <name type="scientific">Brassica napus</name>
    <name type="common">Rape</name>
    <dbReference type="NCBI Taxonomy" id="3708"/>
    <lineage>
        <taxon>Eukaryota</taxon>
        <taxon>Viridiplantae</taxon>
        <taxon>Streptophyta</taxon>
        <taxon>Embryophyta</taxon>
        <taxon>Tracheophyta</taxon>
        <taxon>Spermatophyta</taxon>
        <taxon>Magnoliopsida</taxon>
        <taxon>eudicotyledons</taxon>
        <taxon>Gunneridae</taxon>
        <taxon>Pentapetalae</taxon>
        <taxon>rosids</taxon>
        <taxon>malvids</taxon>
        <taxon>Brassicales</taxon>
        <taxon>Brassicaceae</taxon>
        <taxon>Brassiceae</taxon>
        <taxon>Brassica</taxon>
    </lineage>
</organism>
<dbReference type="InterPro" id="IPR036013">
    <property type="entry name" value="Band_7/SPFH_dom_sf"/>
</dbReference>
<dbReference type="SUPFAM" id="SSF117892">
    <property type="entry name" value="Band 7/SPFH domain"/>
    <property type="match status" value="3"/>
</dbReference>
<reference evidence="6 7" key="1">
    <citation type="submission" date="2021-05" db="EMBL/GenBank/DDBJ databases">
        <title>Genome Assembly of Synthetic Allotetraploid Brassica napus Reveals Homoeologous Exchanges between Subgenomes.</title>
        <authorList>
            <person name="Davis J.T."/>
        </authorList>
    </citation>
    <scope>NUCLEOTIDE SEQUENCE [LARGE SCALE GENOMIC DNA]</scope>
    <source>
        <strain evidence="7">cv. Da-Ae</strain>
        <tissue evidence="6">Seedling</tissue>
    </source>
</reference>
<evidence type="ECO:0000259" key="5">
    <source>
        <dbReference type="SMART" id="SM00244"/>
    </source>
</evidence>
<dbReference type="PANTHER" id="PTHR43327">
    <property type="entry name" value="STOMATIN-LIKE PROTEIN 2, MITOCHONDRIAL"/>
    <property type="match status" value="1"/>
</dbReference>
<dbReference type="InterPro" id="IPR050710">
    <property type="entry name" value="Band7/mec-2_domain"/>
</dbReference>
<feature type="compositionally biased region" description="Basic and acidic residues" evidence="4">
    <location>
        <begin position="758"/>
        <end position="769"/>
    </location>
</feature>
<proteinExistence type="inferred from homology"/>
<sequence length="786" mass="85257">MEREFYLVPSQLQATRIMNQLVSSPSFGQAAVRSLNYIRPLCAALPLISAGLNAASKPATTTVRKFSSSPVPNINRLKPPAAPMTQLSSAASAFVRNFSSNSSASAIVDPKLASYGVENPVYAVVQLAQTTMRSELGKITLDKTFEERDTLNEKIVEAINVAAKHWGLECLRYEIKDIMPPNGVKVAMEMQAEAERRKRAQILESEGTRQAHINIADGKKSSVILESEAAKMDQVNRASGEAEAILARAQATARGLTMLSQSIKETGGVEAASLRVAEKYIEAFGNIAKEGTTMLLPSSAENPANMIAQALTMYKSLVPKSALQETLAVESSDVVPPSISTSLRRHSHHYPSPPLQLLPGSCFQQIVNPHLASYGVENPIYAVVQLAQTTMRSELGKMTLDKTFEERDTLNEKIVFIGEWIMRLLFMNDDFEMESFLQEAINVAAKHWGLECLRYEIRDIMPPNGVRVAMEMQAEAERKKRAQILESEGERQAHINIADGKKSSVILESEAAKMDQVNRASGEAEAIIARAKATARGLAMLSQSLKETGGVEAAGLRVAEQYIHAFGNIAKEGTTMLLPSSAENPANMIAQALTMYKSLVPKGGLQETSAVEPLLKRNRRQKSLRESKDQKRSFIVSSTALPIVTCLCFKPNLSLNNMGGCASKPKESDILETSAVTENAVVESKNVESEAVSQEKADEVVAEKKEESAVDGAETQKEAEPAKPAEAEVAKPVEAEPAKPAEAEAAPEAVKTEATVKAVDETEPPKQEEAAPASDTKTMEEPLVTL</sequence>
<evidence type="ECO:0000256" key="2">
    <source>
        <dbReference type="ARBA" id="ARBA00008164"/>
    </source>
</evidence>
<evidence type="ECO:0000256" key="3">
    <source>
        <dbReference type="ARBA" id="ARBA00023128"/>
    </source>
</evidence>
<feature type="compositionally biased region" description="Low complexity" evidence="4">
    <location>
        <begin position="743"/>
        <end position="755"/>
    </location>
</feature>
<dbReference type="Pfam" id="PF01145">
    <property type="entry name" value="Band_7"/>
    <property type="match status" value="2"/>
</dbReference>
<accession>A0ABQ8E8H2</accession>
<dbReference type="CDD" id="cd08829">
    <property type="entry name" value="SPFH_paraslipin"/>
    <property type="match status" value="2"/>
</dbReference>